<dbReference type="AlphaFoldDB" id="A0A2I1ET55"/>
<dbReference type="EMBL" id="LLXJ01001092">
    <property type="protein sequence ID" value="PKC03937.1"/>
    <property type="molecule type" value="Genomic_DNA"/>
</dbReference>
<evidence type="ECO:0000313" key="4">
    <source>
        <dbReference type="EMBL" id="PKC70524.1"/>
    </source>
</evidence>
<dbReference type="Proteomes" id="UP000232722">
    <property type="component" value="Unassembled WGS sequence"/>
</dbReference>
<keyword evidence="1" id="KW-1133">Transmembrane helix</keyword>
<dbReference type="EMBL" id="LLXH01000217">
    <property type="protein sequence ID" value="PKC70524.1"/>
    <property type="molecule type" value="Genomic_DNA"/>
</dbReference>
<proteinExistence type="predicted"/>
<protein>
    <submittedName>
        <fullName evidence="3">Uncharacterized protein</fullName>
    </submittedName>
</protein>
<reference evidence="4 5" key="4">
    <citation type="submission" date="2017-10" db="EMBL/GenBank/DDBJ databases">
        <title>Genome analyses suggest a sexual origin of heterokaryosis in a supposedly ancient asexual fungus.</title>
        <authorList>
            <person name="Corradi N."/>
            <person name="Sedzielewska K."/>
            <person name="Noel J."/>
            <person name="Charron P."/>
            <person name="Farinelli L."/>
            <person name="Marton T."/>
            <person name="Kruger M."/>
            <person name="Pelin A."/>
            <person name="Brachmann A."/>
            <person name="Corradi N."/>
        </authorList>
    </citation>
    <scope>NUCLEOTIDE SEQUENCE [LARGE SCALE GENOMIC DNA]</scope>
    <source>
        <strain evidence="4 5">A1</strain>
    </source>
</reference>
<organism evidence="3 6">
    <name type="scientific">Rhizophagus irregularis</name>
    <dbReference type="NCBI Taxonomy" id="588596"/>
    <lineage>
        <taxon>Eukaryota</taxon>
        <taxon>Fungi</taxon>
        <taxon>Fungi incertae sedis</taxon>
        <taxon>Mucoromycota</taxon>
        <taxon>Glomeromycotina</taxon>
        <taxon>Glomeromycetes</taxon>
        <taxon>Glomerales</taxon>
        <taxon>Glomeraceae</taxon>
        <taxon>Rhizophagus</taxon>
    </lineage>
</organism>
<reference evidence="3 6" key="2">
    <citation type="submission" date="2017-09" db="EMBL/GenBank/DDBJ databases">
        <title>Extensive intraspecific genome diversity in a model arbuscular mycorrhizal fungus.</title>
        <authorList>
            <person name="Chen E.C."/>
            <person name="Morin E."/>
            <person name="Beaudet D."/>
            <person name="Noel J."/>
            <person name="Ndikumana S."/>
            <person name="Charron P."/>
            <person name="St-Onge C."/>
            <person name="Giorgi J."/>
            <person name="Grigoriev I.V."/>
            <person name="Roux C."/>
            <person name="Martin F.M."/>
            <person name="Corradi N."/>
        </authorList>
    </citation>
    <scope>NUCLEOTIDE SEQUENCE [LARGE SCALE GENOMIC DNA]</scope>
    <source>
        <strain evidence="3 6">A5</strain>
    </source>
</reference>
<feature type="transmembrane region" description="Helical" evidence="1">
    <location>
        <begin position="32"/>
        <end position="52"/>
    </location>
</feature>
<evidence type="ECO:0000313" key="5">
    <source>
        <dbReference type="Proteomes" id="UP000232688"/>
    </source>
</evidence>
<gene>
    <name evidence="4" type="ORF">RhiirA1_414295</name>
    <name evidence="3" type="ORF">RhiirA5_362820</name>
    <name evidence="2" type="ORF">RhiirA5_364118</name>
</gene>
<keyword evidence="1" id="KW-0812">Transmembrane</keyword>
<evidence type="ECO:0000313" key="2">
    <source>
        <dbReference type="EMBL" id="PKC02444.1"/>
    </source>
</evidence>
<comment type="caution">
    <text evidence="3">The sequence shown here is derived from an EMBL/GenBank/DDBJ whole genome shotgun (WGS) entry which is preliminary data.</text>
</comment>
<dbReference type="VEuPathDB" id="FungiDB:RhiirA1_414295"/>
<keyword evidence="1" id="KW-0472">Membrane</keyword>
<name>A0A2I1ET55_9GLOM</name>
<evidence type="ECO:0000256" key="1">
    <source>
        <dbReference type="SAM" id="Phobius"/>
    </source>
</evidence>
<reference evidence="3 6" key="1">
    <citation type="submission" date="2016-04" db="EMBL/GenBank/DDBJ databases">
        <title>Genome analyses suggest a sexual origin of heterokaryosis in a supposedly ancient asexual fungus.</title>
        <authorList>
            <person name="Ropars J."/>
            <person name="Sedzielewska K."/>
            <person name="Noel J."/>
            <person name="Charron P."/>
            <person name="Farinelli L."/>
            <person name="Marton T."/>
            <person name="Kruger M."/>
            <person name="Pelin A."/>
            <person name="Brachmann A."/>
            <person name="Corradi N."/>
        </authorList>
    </citation>
    <scope>NUCLEOTIDE SEQUENCE [LARGE SCALE GENOMIC DNA]</scope>
    <source>
        <strain evidence="3 6">A5</strain>
    </source>
</reference>
<evidence type="ECO:0000313" key="6">
    <source>
        <dbReference type="Proteomes" id="UP000232722"/>
    </source>
</evidence>
<accession>A0A2I1ET55</accession>
<dbReference type="Proteomes" id="UP000232688">
    <property type="component" value="Unassembled WGS sequence"/>
</dbReference>
<reference evidence="4 5" key="3">
    <citation type="submission" date="2017-10" db="EMBL/GenBank/DDBJ databases">
        <title>Extensive intraspecific genome diversity in a model arbuscular mycorrhizal fungus.</title>
        <authorList>
            <person name="Chen E.C.H."/>
            <person name="Morin E."/>
            <person name="Baudet D."/>
            <person name="Noel J."/>
            <person name="Ndikumana S."/>
            <person name="Charron P."/>
            <person name="St-Onge C."/>
            <person name="Giorgi J."/>
            <person name="Grigoriev I.V."/>
            <person name="Roux C."/>
            <person name="Martin F.M."/>
            <person name="Corradi N."/>
        </authorList>
    </citation>
    <scope>NUCLEOTIDE SEQUENCE [LARGE SCALE GENOMIC DNA]</scope>
    <source>
        <strain evidence="4 5">A1</strain>
    </source>
</reference>
<dbReference type="EMBL" id="LLXJ01001384">
    <property type="protein sequence ID" value="PKC02444.1"/>
    <property type="molecule type" value="Genomic_DNA"/>
</dbReference>
<evidence type="ECO:0000313" key="3">
    <source>
        <dbReference type="EMBL" id="PKC03937.1"/>
    </source>
</evidence>
<sequence>MIFIEYNCKETQIDLNPMFLTSEFIVDVISKVIAYFFTQISVLELATLFLGLGSIKE</sequence>